<organism evidence="1 2">
    <name type="scientific">Dacryopinax primogenitus (strain DJM 731)</name>
    <name type="common">Brown rot fungus</name>
    <dbReference type="NCBI Taxonomy" id="1858805"/>
    <lineage>
        <taxon>Eukaryota</taxon>
        <taxon>Fungi</taxon>
        <taxon>Dikarya</taxon>
        <taxon>Basidiomycota</taxon>
        <taxon>Agaricomycotina</taxon>
        <taxon>Dacrymycetes</taxon>
        <taxon>Dacrymycetales</taxon>
        <taxon>Dacrymycetaceae</taxon>
        <taxon>Dacryopinax</taxon>
    </lineage>
</organism>
<name>M5FST6_DACPD</name>
<accession>M5FST6</accession>
<dbReference type="RefSeq" id="XP_040625227.1">
    <property type="nucleotide sequence ID" value="XM_040773668.1"/>
</dbReference>
<dbReference type="EMBL" id="JH795873">
    <property type="protein sequence ID" value="EJT98329.1"/>
    <property type="molecule type" value="Genomic_DNA"/>
</dbReference>
<gene>
    <name evidence="1" type="ORF">DACRYDRAFT_24393</name>
</gene>
<proteinExistence type="predicted"/>
<protein>
    <submittedName>
        <fullName evidence="1">Uncharacterized protein</fullName>
    </submittedName>
</protein>
<dbReference type="GeneID" id="63688730"/>
<reference evidence="1 2" key="1">
    <citation type="journal article" date="2012" name="Science">
        <title>The Paleozoic origin of enzymatic lignin decomposition reconstructed from 31 fungal genomes.</title>
        <authorList>
            <person name="Floudas D."/>
            <person name="Binder M."/>
            <person name="Riley R."/>
            <person name="Barry K."/>
            <person name="Blanchette R.A."/>
            <person name="Henrissat B."/>
            <person name="Martinez A.T."/>
            <person name="Otillar R."/>
            <person name="Spatafora J.W."/>
            <person name="Yadav J.S."/>
            <person name="Aerts A."/>
            <person name="Benoit I."/>
            <person name="Boyd A."/>
            <person name="Carlson A."/>
            <person name="Copeland A."/>
            <person name="Coutinho P.M."/>
            <person name="de Vries R.P."/>
            <person name="Ferreira P."/>
            <person name="Findley K."/>
            <person name="Foster B."/>
            <person name="Gaskell J."/>
            <person name="Glotzer D."/>
            <person name="Gorecki P."/>
            <person name="Heitman J."/>
            <person name="Hesse C."/>
            <person name="Hori C."/>
            <person name="Igarashi K."/>
            <person name="Jurgens J.A."/>
            <person name="Kallen N."/>
            <person name="Kersten P."/>
            <person name="Kohler A."/>
            <person name="Kuees U."/>
            <person name="Kumar T.K.A."/>
            <person name="Kuo A."/>
            <person name="LaButti K."/>
            <person name="Larrondo L.F."/>
            <person name="Lindquist E."/>
            <person name="Ling A."/>
            <person name="Lombard V."/>
            <person name="Lucas S."/>
            <person name="Lundell T."/>
            <person name="Martin R."/>
            <person name="McLaughlin D.J."/>
            <person name="Morgenstern I."/>
            <person name="Morin E."/>
            <person name="Murat C."/>
            <person name="Nagy L.G."/>
            <person name="Nolan M."/>
            <person name="Ohm R.A."/>
            <person name="Patyshakuliyeva A."/>
            <person name="Rokas A."/>
            <person name="Ruiz-Duenas F.J."/>
            <person name="Sabat G."/>
            <person name="Salamov A."/>
            <person name="Samejima M."/>
            <person name="Schmutz J."/>
            <person name="Slot J.C."/>
            <person name="St John F."/>
            <person name="Stenlid J."/>
            <person name="Sun H."/>
            <person name="Sun S."/>
            <person name="Syed K."/>
            <person name="Tsang A."/>
            <person name="Wiebenga A."/>
            <person name="Young D."/>
            <person name="Pisabarro A."/>
            <person name="Eastwood D.C."/>
            <person name="Martin F."/>
            <person name="Cullen D."/>
            <person name="Grigoriev I.V."/>
            <person name="Hibbett D.S."/>
        </authorList>
    </citation>
    <scope>NUCLEOTIDE SEQUENCE [LARGE SCALE GENOMIC DNA]</scope>
    <source>
        <strain evidence="1 2">DJM-731 SS1</strain>
    </source>
</reference>
<dbReference type="Proteomes" id="UP000030653">
    <property type="component" value="Unassembled WGS sequence"/>
</dbReference>
<evidence type="ECO:0000313" key="1">
    <source>
        <dbReference type="EMBL" id="EJT98329.1"/>
    </source>
</evidence>
<sequence length="94" mass="10675">MDEEIVYSASIQDQLILTMLIKLAGRGQTLVDRGAVSATIHCMPRKSLKSDLEYTTVSFFREDDSFITKVHVLPDARIFRDEDELSSDVKLPKE</sequence>
<dbReference type="HOGENOM" id="CLU_2386093_0_0_1"/>
<evidence type="ECO:0000313" key="2">
    <source>
        <dbReference type="Proteomes" id="UP000030653"/>
    </source>
</evidence>
<keyword evidence="2" id="KW-1185">Reference proteome</keyword>
<dbReference type="AlphaFoldDB" id="M5FST6"/>